<evidence type="ECO:0008006" key="4">
    <source>
        <dbReference type="Google" id="ProtNLM"/>
    </source>
</evidence>
<dbReference type="OrthoDB" id="213478at2157"/>
<proteinExistence type="predicted"/>
<feature type="transmembrane region" description="Helical" evidence="1">
    <location>
        <begin position="46"/>
        <end position="69"/>
    </location>
</feature>
<keyword evidence="1" id="KW-1133">Transmembrane helix</keyword>
<gene>
    <name evidence="2" type="ORF">GCM10009021_20650</name>
</gene>
<dbReference type="Pfam" id="PF04238">
    <property type="entry name" value="DUF420"/>
    <property type="match status" value="1"/>
</dbReference>
<evidence type="ECO:0000313" key="2">
    <source>
        <dbReference type="EMBL" id="GGN19430.1"/>
    </source>
</evidence>
<accession>A0A830GDR1</accession>
<dbReference type="AlphaFoldDB" id="A0A830GDR1"/>
<dbReference type="InterPro" id="IPR007352">
    <property type="entry name" value="DUF420"/>
</dbReference>
<feature type="transmembrane region" description="Helical" evidence="1">
    <location>
        <begin position="12"/>
        <end position="34"/>
    </location>
</feature>
<sequence length="201" mass="22028">MNVRGAVRARPRWVTAVVSVVGYALVIGTFAGVVPIFPEISRDTVLLFSDLIAVVNTCALTALLVGYYCIRNGKVRAHRTAMLTAFALIMAFLVLYLWKVGGGFEKRIVIEQGQFLWQYADVVHVAYLAMLAVHILLSVVSVPVVLHAVVLGLTHDTNELPNTSHPTAGKIAVVAWTLSLGLGVVTYWMLNHVYSWVPMAR</sequence>
<feature type="transmembrane region" description="Helical" evidence="1">
    <location>
        <begin position="171"/>
        <end position="190"/>
    </location>
</feature>
<evidence type="ECO:0000313" key="3">
    <source>
        <dbReference type="Proteomes" id="UP000608850"/>
    </source>
</evidence>
<comment type="caution">
    <text evidence="2">The sequence shown here is derived from an EMBL/GenBank/DDBJ whole genome shotgun (WGS) entry which is preliminary data.</text>
</comment>
<reference evidence="2 3" key="1">
    <citation type="journal article" date="2019" name="Int. J. Syst. Evol. Microbiol.">
        <title>The Global Catalogue of Microorganisms (GCM) 10K type strain sequencing project: providing services to taxonomists for standard genome sequencing and annotation.</title>
        <authorList>
            <consortium name="The Broad Institute Genomics Platform"/>
            <consortium name="The Broad Institute Genome Sequencing Center for Infectious Disease"/>
            <person name="Wu L."/>
            <person name="Ma J."/>
        </authorList>
    </citation>
    <scope>NUCLEOTIDE SEQUENCE [LARGE SCALE GENOMIC DNA]</scope>
    <source>
        <strain evidence="2 3">JCM 16331</strain>
    </source>
</reference>
<organism evidence="2 3">
    <name type="scientific">Halarchaeum nitratireducens</name>
    <dbReference type="NCBI Taxonomy" id="489913"/>
    <lineage>
        <taxon>Archaea</taxon>
        <taxon>Methanobacteriati</taxon>
        <taxon>Methanobacteriota</taxon>
        <taxon>Stenosarchaea group</taxon>
        <taxon>Halobacteria</taxon>
        <taxon>Halobacteriales</taxon>
        <taxon>Halobacteriaceae</taxon>
    </lineage>
</organism>
<evidence type="ECO:0000256" key="1">
    <source>
        <dbReference type="SAM" id="Phobius"/>
    </source>
</evidence>
<dbReference type="Proteomes" id="UP000608850">
    <property type="component" value="Unassembled WGS sequence"/>
</dbReference>
<dbReference type="PANTHER" id="PTHR37692:SF1">
    <property type="entry name" value="DUF420 DOMAIN-CONTAINING PROTEIN"/>
    <property type="match status" value="1"/>
</dbReference>
<feature type="transmembrane region" description="Helical" evidence="1">
    <location>
        <begin position="81"/>
        <end position="98"/>
    </location>
</feature>
<dbReference type="RefSeq" id="WP_188878835.1">
    <property type="nucleotide sequence ID" value="NZ_BMOQ01000005.1"/>
</dbReference>
<protein>
    <recommendedName>
        <fullName evidence="4">DUF420 domain-containing protein</fullName>
    </recommendedName>
</protein>
<name>A0A830GDR1_9EURY</name>
<feature type="transmembrane region" description="Helical" evidence="1">
    <location>
        <begin position="125"/>
        <end position="150"/>
    </location>
</feature>
<keyword evidence="1" id="KW-0472">Membrane</keyword>
<dbReference type="EMBL" id="BMOQ01000005">
    <property type="protein sequence ID" value="GGN19430.1"/>
    <property type="molecule type" value="Genomic_DNA"/>
</dbReference>
<dbReference type="PANTHER" id="PTHR37692">
    <property type="entry name" value="HYPOTHETICAL MEMBRANE SPANNING PROTEIN"/>
    <property type="match status" value="1"/>
</dbReference>
<keyword evidence="1" id="KW-0812">Transmembrane</keyword>
<keyword evidence="3" id="KW-1185">Reference proteome</keyword>